<reference evidence="1" key="2">
    <citation type="submission" date="2018-10" db="UniProtKB">
        <authorList>
            <consortium name="EnsemblPlants"/>
        </authorList>
    </citation>
    <scope>IDENTIFICATION</scope>
</reference>
<organism evidence="1">
    <name type="scientific">Triticum aestivum</name>
    <name type="common">Wheat</name>
    <dbReference type="NCBI Taxonomy" id="4565"/>
    <lineage>
        <taxon>Eukaryota</taxon>
        <taxon>Viridiplantae</taxon>
        <taxon>Streptophyta</taxon>
        <taxon>Embryophyta</taxon>
        <taxon>Tracheophyta</taxon>
        <taxon>Spermatophyta</taxon>
        <taxon>Magnoliopsida</taxon>
        <taxon>Liliopsida</taxon>
        <taxon>Poales</taxon>
        <taxon>Poaceae</taxon>
        <taxon>BOP clade</taxon>
        <taxon>Pooideae</taxon>
        <taxon>Triticodae</taxon>
        <taxon>Triticeae</taxon>
        <taxon>Triticinae</taxon>
        <taxon>Triticum</taxon>
    </lineage>
</organism>
<evidence type="ECO:0000313" key="2">
    <source>
        <dbReference type="Proteomes" id="UP000019116"/>
    </source>
</evidence>
<name>A0A3B6EF92_WHEAT</name>
<dbReference type="EnsemblPlants" id="TraesCS3A02G175100.1">
    <property type="protein sequence ID" value="TraesCS3A02G175100.1.cds1"/>
    <property type="gene ID" value="TraesCS3A02G175100"/>
</dbReference>
<keyword evidence="2" id="KW-1185">Reference proteome</keyword>
<reference evidence="1" key="1">
    <citation type="submission" date="2018-08" db="EMBL/GenBank/DDBJ databases">
        <authorList>
            <person name="Rossello M."/>
        </authorList>
    </citation>
    <scope>NUCLEOTIDE SEQUENCE [LARGE SCALE GENOMIC DNA]</scope>
    <source>
        <strain evidence="1">cv. Chinese Spring</strain>
    </source>
</reference>
<dbReference type="Gramene" id="TraesCAD_scaffold_012735_01G000400.1">
    <property type="protein sequence ID" value="TraesCAD_scaffold_012735_01G000400.1"/>
    <property type="gene ID" value="TraesCAD_scaffold_012735_01G000400"/>
</dbReference>
<dbReference type="Gramene" id="TraesWEE_scaffold_005000_01G000400.1">
    <property type="protein sequence ID" value="TraesWEE_scaffold_005000_01G000400.1"/>
    <property type="gene ID" value="TraesWEE_scaffold_005000_01G000400"/>
</dbReference>
<dbReference type="Gramene" id="TraesROB_scaffold_026076_01G000400.1">
    <property type="protein sequence ID" value="TraesROB_scaffold_026076_01G000400.1"/>
    <property type="gene ID" value="TraesROB_scaffold_026076_01G000400"/>
</dbReference>
<accession>A0A3B6EF92</accession>
<dbReference type="AlphaFoldDB" id="A0A3B6EF92"/>
<dbReference type="Proteomes" id="UP000019116">
    <property type="component" value="Chromosome 3A"/>
</dbReference>
<dbReference type="OrthoDB" id="712059at2759"/>
<sequence>MARLPHASPIPHAAKLYKTLPTPYTNPSSIPLALSLTIFDLDAPEYPTAMVVVLATTIAVPTGLELVRQLHRGRLHLLLYRIKAGKYHPRRSRLLPPPWLSNTVVRSASSWQPRASPSSPSDSQ</sequence>
<dbReference type="Gramene" id="TraesCLE_scaffold_003257_01G000800.1">
    <property type="protein sequence ID" value="TraesCLE_scaffold_003257_01G000800.1"/>
    <property type="gene ID" value="TraesCLE_scaffold_003257_01G000800"/>
</dbReference>
<dbReference type="Gramene" id="TraesRN3A0100423900.1">
    <property type="protein sequence ID" value="TraesRN3A0100423900.1"/>
    <property type="gene ID" value="TraesRN3A0100423900"/>
</dbReference>
<proteinExistence type="predicted"/>
<protein>
    <submittedName>
        <fullName evidence="1">Uncharacterized protein</fullName>
    </submittedName>
</protein>
<dbReference type="Gramene" id="TraesCS3A03G0416500.1">
    <property type="protein sequence ID" value="TraesCS3A03G0416500.1.CDS1"/>
    <property type="gene ID" value="TraesCS3A03G0416500"/>
</dbReference>
<evidence type="ECO:0000313" key="1">
    <source>
        <dbReference type="EnsemblPlants" id="TraesCS3A02G175100.1.cds1"/>
    </source>
</evidence>
<dbReference type="Gramene" id="TraesPARA_EIv1.0_0810310.1">
    <property type="protein sequence ID" value="TraesPARA_EIv1.0_0810310.1.CDS1"/>
    <property type="gene ID" value="TraesPARA_EIv1.0_0810310"/>
</dbReference>
<dbReference type="Gramene" id="TraesCS3A02G175100.1">
    <property type="protein sequence ID" value="TraesCS3A02G175100.1.cds1"/>
    <property type="gene ID" value="TraesCS3A02G175100"/>
</dbReference>
<dbReference type="OMA" id="EYPTTMV"/>